<proteinExistence type="predicted"/>
<organism evidence="1 2">
    <name type="scientific">Ensete ventricosum</name>
    <name type="common">Abyssinian banana</name>
    <name type="synonym">Musa ensete</name>
    <dbReference type="NCBI Taxonomy" id="4639"/>
    <lineage>
        <taxon>Eukaryota</taxon>
        <taxon>Viridiplantae</taxon>
        <taxon>Streptophyta</taxon>
        <taxon>Embryophyta</taxon>
        <taxon>Tracheophyta</taxon>
        <taxon>Spermatophyta</taxon>
        <taxon>Magnoliopsida</taxon>
        <taxon>Liliopsida</taxon>
        <taxon>Zingiberales</taxon>
        <taxon>Musaceae</taxon>
        <taxon>Ensete</taxon>
    </lineage>
</organism>
<gene>
    <name evidence="1" type="ORF">B296_00024911</name>
</gene>
<evidence type="ECO:0000313" key="2">
    <source>
        <dbReference type="Proteomes" id="UP000287651"/>
    </source>
</evidence>
<dbReference type="EMBL" id="AMZH03002779">
    <property type="protein sequence ID" value="RRT74417.1"/>
    <property type="molecule type" value="Genomic_DNA"/>
</dbReference>
<reference evidence="1 2" key="1">
    <citation type="journal article" date="2014" name="Agronomy (Basel)">
        <title>A Draft Genome Sequence for Ensete ventricosum, the Drought-Tolerant Tree Against Hunger.</title>
        <authorList>
            <person name="Harrison J."/>
            <person name="Moore K.A."/>
            <person name="Paszkiewicz K."/>
            <person name="Jones T."/>
            <person name="Grant M."/>
            <person name="Ambacheew D."/>
            <person name="Muzemil S."/>
            <person name="Studholme D.J."/>
        </authorList>
    </citation>
    <scope>NUCLEOTIDE SEQUENCE [LARGE SCALE GENOMIC DNA]</scope>
</reference>
<sequence length="122" mass="13927">MLIFSRVRVALPSWPLLWPLRASVLDGTGKGRTMMTFIAATLSGTETEISREACEDESKIGGRTGRWQLEVGFRDWQPAKVNPGLKRCKASRNWLFKRGRKGVLRSKGVCEFVELRFHPYFP</sequence>
<accession>A0A427ADU1</accession>
<protein>
    <submittedName>
        <fullName evidence="1">Uncharacterized protein</fullName>
    </submittedName>
</protein>
<dbReference type="Proteomes" id="UP000287651">
    <property type="component" value="Unassembled WGS sequence"/>
</dbReference>
<name>A0A427ADU1_ENSVE</name>
<dbReference type="AlphaFoldDB" id="A0A427ADU1"/>
<evidence type="ECO:0000313" key="1">
    <source>
        <dbReference type="EMBL" id="RRT74417.1"/>
    </source>
</evidence>
<comment type="caution">
    <text evidence="1">The sequence shown here is derived from an EMBL/GenBank/DDBJ whole genome shotgun (WGS) entry which is preliminary data.</text>
</comment>